<evidence type="ECO:0000313" key="3">
    <source>
        <dbReference type="Proteomes" id="UP000236291"/>
    </source>
</evidence>
<dbReference type="AlphaFoldDB" id="A0A2K3P0Y1"/>
<reference evidence="2 3" key="2">
    <citation type="journal article" date="2017" name="Front. Plant Sci.">
        <title>Gene Classification and Mining of Molecular Markers Useful in Red Clover (Trifolium pratense) Breeding.</title>
        <authorList>
            <person name="Istvanek J."/>
            <person name="Dluhosova J."/>
            <person name="Dluhos P."/>
            <person name="Patkova L."/>
            <person name="Nedelnik J."/>
            <person name="Repkova J."/>
        </authorList>
    </citation>
    <scope>NUCLEOTIDE SEQUENCE [LARGE SCALE GENOMIC DNA]</scope>
    <source>
        <strain evidence="3">cv. Tatra</strain>
        <tissue evidence="2">Young leaves</tissue>
    </source>
</reference>
<evidence type="ECO:0000313" key="2">
    <source>
        <dbReference type="EMBL" id="PNY08941.1"/>
    </source>
</evidence>
<name>A0A2K3P0Y1_TRIPR</name>
<dbReference type="EMBL" id="ASHM01002832">
    <property type="protein sequence ID" value="PNY08941.1"/>
    <property type="molecule type" value="Genomic_DNA"/>
</dbReference>
<sequence length="98" mass="10919">MTSSGQTFIKTNMSKSNGSNNLSPFHKKWQERTGTRFDDSMMEYERTHKQSTLFATFSPGDYGRGSARLLAETRRTSLDLQKCSVFIAGSSLGLAGRD</sequence>
<protein>
    <submittedName>
        <fullName evidence="2">Uncharacterized protein</fullName>
    </submittedName>
</protein>
<feature type="region of interest" description="Disordered" evidence="1">
    <location>
        <begin position="1"/>
        <end position="29"/>
    </location>
</feature>
<feature type="compositionally biased region" description="Polar residues" evidence="1">
    <location>
        <begin position="1"/>
        <end position="23"/>
    </location>
</feature>
<accession>A0A2K3P0Y1</accession>
<comment type="caution">
    <text evidence="2">The sequence shown here is derived from an EMBL/GenBank/DDBJ whole genome shotgun (WGS) entry which is preliminary data.</text>
</comment>
<reference evidence="2 3" key="1">
    <citation type="journal article" date="2014" name="Am. J. Bot.">
        <title>Genome assembly and annotation for red clover (Trifolium pratense; Fabaceae).</title>
        <authorList>
            <person name="Istvanek J."/>
            <person name="Jaros M."/>
            <person name="Krenek A."/>
            <person name="Repkova J."/>
        </authorList>
    </citation>
    <scope>NUCLEOTIDE SEQUENCE [LARGE SCALE GENOMIC DNA]</scope>
    <source>
        <strain evidence="3">cv. Tatra</strain>
        <tissue evidence="2">Young leaves</tissue>
    </source>
</reference>
<evidence type="ECO:0000256" key="1">
    <source>
        <dbReference type="SAM" id="MobiDB-lite"/>
    </source>
</evidence>
<organism evidence="2 3">
    <name type="scientific">Trifolium pratense</name>
    <name type="common">Red clover</name>
    <dbReference type="NCBI Taxonomy" id="57577"/>
    <lineage>
        <taxon>Eukaryota</taxon>
        <taxon>Viridiplantae</taxon>
        <taxon>Streptophyta</taxon>
        <taxon>Embryophyta</taxon>
        <taxon>Tracheophyta</taxon>
        <taxon>Spermatophyta</taxon>
        <taxon>Magnoliopsida</taxon>
        <taxon>eudicotyledons</taxon>
        <taxon>Gunneridae</taxon>
        <taxon>Pentapetalae</taxon>
        <taxon>rosids</taxon>
        <taxon>fabids</taxon>
        <taxon>Fabales</taxon>
        <taxon>Fabaceae</taxon>
        <taxon>Papilionoideae</taxon>
        <taxon>50 kb inversion clade</taxon>
        <taxon>NPAAA clade</taxon>
        <taxon>Hologalegina</taxon>
        <taxon>IRL clade</taxon>
        <taxon>Trifolieae</taxon>
        <taxon>Trifolium</taxon>
    </lineage>
</organism>
<dbReference type="Proteomes" id="UP000236291">
    <property type="component" value="Unassembled WGS sequence"/>
</dbReference>
<proteinExistence type="predicted"/>
<gene>
    <name evidence="2" type="ORF">L195_g005481</name>
</gene>